<evidence type="ECO:0000256" key="8">
    <source>
        <dbReference type="ARBA" id="ARBA00023136"/>
    </source>
</evidence>
<keyword evidence="4 10" id="KW-1003">Cell membrane</keyword>
<comment type="similarity">
    <text evidence="2 10">Belongs to the binding-protein-dependent transport system permease family. CysTW subfamily.</text>
</comment>
<keyword evidence="8 9" id="KW-0472">Membrane</keyword>
<proteinExistence type="inferred from homology"/>
<dbReference type="OrthoDB" id="9785113at2"/>
<evidence type="ECO:0000256" key="7">
    <source>
        <dbReference type="ARBA" id="ARBA00022989"/>
    </source>
</evidence>
<feature type="transmembrane region" description="Helical" evidence="9">
    <location>
        <begin position="159"/>
        <end position="181"/>
    </location>
</feature>
<comment type="function">
    <text evidence="10">Part of the binding-protein-dependent transport system for phosphate; probably responsible for the translocation of the substrate across the membrane.</text>
</comment>
<keyword evidence="3 9" id="KW-0813">Transport</keyword>
<keyword evidence="7 9" id="KW-1133">Transmembrane helix</keyword>
<dbReference type="NCBIfam" id="TIGR02138">
    <property type="entry name" value="phosphate_pstC"/>
    <property type="match status" value="1"/>
</dbReference>
<dbReference type="RefSeq" id="WP_090444901.1">
    <property type="nucleotide sequence ID" value="NZ_FOHU01000013.1"/>
</dbReference>
<keyword evidence="6 9" id="KW-0812">Transmembrane</keyword>
<name>A0A1I0F1I0_9FIRM</name>
<evidence type="ECO:0000256" key="2">
    <source>
        <dbReference type="ARBA" id="ARBA00007069"/>
    </source>
</evidence>
<keyword evidence="13" id="KW-1185">Reference proteome</keyword>
<dbReference type="Pfam" id="PF00528">
    <property type="entry name" value="BPD_transp_1"/>
    <property type="match status" value="1"/>
</dbReference>
<evidence type="ECO:0000256" key="5">
    <source>
        <dbReference type="ARBA" id="ARBA00022592"/>
    </source>
</evidence>
<evidence type="ECO:0000256" key="1">
    <source>
        <dbReference type="ARBA" id="ARBA00004651"/>
    </source>
</evidence>
<feature type="transmembrane region" description="Helical" evidence="9">
    <location>
        <begin position="33"/>
        <end position="53"/>
    </location>
</feature>
<dbReference type="AlphaFoldDB" id="A0A1I0F1I0"/>
<dbReference type="PROSITE" id="PS50928">
    <property type="entry name" value="ABC_TM1"/>
    <property type="match status" value="1"/>
</dbReference>
<protein>
    <recommendedName>
        <fullName evidence="10">Phosphate transport system permease protein</fullName>
    </recommendedName>
</protein>
<dbReference type="PANTHER" id="PTHR30425">
    <property type="entry name" value="PHOSPHATE TRANSPORT SYSTEM PERMEASE PROTEIN PST"/>
    <property type="match status" value="1"/>
</dbReference>
<evidence type="ECO:0000313" key="13">
    <source>
        <dbReference type="Proteomes" id="UP000199568"/>
    </source>
</evidence>
<dbReference type="InterPro" id="IPR000515">
    <property type="entry name" value="MetI-like"/>
</dbReference>
<feature type="transmembrane region" description="Helical" evidence="9">
    <location>
        <begin position="83"/>
        <end position="116"/>
    </location>
</feature>
<reference evidence="12 13" key="1">
    <citation type="submission" date="2016-10" db="EMBL/GenBank/DDBJ databases">
        <authorList>
            <person name="de Groot N.N."/>
        </authorList>
    </citation>
    <scope>NUCLEOTIDE SEQUENCE [LARGE SCALE GENOMIC DNA]</scope>
    <source>
        <strain evidence="12 13">DSM 18979</strain>
    </source>
</reference>
<keyword evidence="5 10" id="KW-0592">Phosphate transport</keyword>
<organism evidence="12 13">
    <name type="scientific">Natronincola peptidivorans</name>
    <dbReference type="NCBI Taxonomy" id="426128"/>
    <lineage>
        <taxon>Bacteria</taxon>
        <taxon>Bacillati</taxon>
        <taxon>Bacillota</taxon>
        <taxon>Clostridia</taxon>
        <taxon>Peptostreptococcales</taxon>
        <taxon>Natronincolaceae</taxon>
        <taxon>Natronincola</taxon>
    </lineage>
</organism>
<evidence type="ECO:0000256" key="4">
    <source>
        <dbReference type="ARBA" id="ARBA00022475"/>
    </source>
</evidence>
<evidence type="ECO:0000259" key="11">
    <source>
        <dbReference type="PROSITE" id="PS50928"/>
    </source>
</evidence>
<feature type="transmembrane region" description="Helical" evidence="9">
    <location>
        <begin position="210"/>
        <end position="234"/>
    </location>
</feature>
<evidence type="ECO:0000256" key="3">
    <source>
        <dbReference type="ARBA" id="ARBA00022448"/>
    </source>
</evidence>
<dbReference type="Gene3D" id="1.10.3720.10">
    <property type="entry name" value="MetI-like"/>
    <property type="match status" value="1"/>
</dbReference>
<dbReference type="Proteomes" id="UP000199568">
    <property type="component" value="Unassembled WGS sequence"/>
</dbReference>
<evidence type="ECO:0000256" key="10">
    <source>
        <dbReference type="RuleBase" id="RU363054"/>
    </source>
</evidence>
<feature type="transmembrane region" description="Helical" evidence="9">
    <location>
        <begin position="128"/>
        <end position="153"/>
    </location>
</feature>
<dbReference type="GO" id="GO:0005886">
    <property type="term" value="C:plasma membrane"/>
    <property type="evidence" value="ECO:0007669"/>
    <property type="project" value="UniProtKB-SubCell"/>
</dbReference>
<dbReference type="GO" id="GO:0005315">
    <property type="term" value="F:phosphate transmembrane transporter activity"/>
    <property type="evidence" value="ECO:0007669"/>
    <property type="project" value="InterPro"/>
</dbReference>
<dbReference type="InterPro" id="IPR011864">
    <property type="entry name" value="Phosphate_PstC"/>
</dbReference>
<dbReference type="InterPro" id="IPR035906">
    <property type="entry name" value="MetI-like_sf"/>
</dbReference>
<dbReference type="GO" id="GO:0006817">
    <property type="term" value="P:phosphate ion transport"/>
    <property type="evidence" value="ECO:0007669"/>
    <property type="project" value="UniProtKB-KW"/>
</dbReference>
<accession>A0A1I0F1I0</accession>
<sequence length="312" mass="33679">MTDITMELVKKKKGKALKKNIKNSMGEYIIEKFIFILGITSIAIIALIFLFLFRSGIQLFNDITLQEFLFGRYWFPISVNPQYGILPLVAGTLMVTLGAVFISVPLGIGSAIFIAEVAPPKTKTVLKVIIEFLSAIPSVVLGFLGIVFLSSWIRVTFHLSSGFTVLTGSILVSFMALPTIISISDDALNALPQEYHEASFALGATKWETILHVLVPAASSGIIAAVMLGVGRAIGETMTVMMVTGNAAQIPNSFLVSGRTMTATIAAEMGDTVRNGTHYHALFAVGIVLFLMTSIINFIADFALSHGKKEAR</sequence>
<dbReference type="InterPro" id="IPR051124">
    <property type="entry name" value="Phosphate_Transport_Permease"/>
</dbReference>
<gene>
    <name evidence="12" type="ORF">SAMN05660297_02640</name>
</gene>
<dbReference type="CDD" id="cd06261">
    <property type="entry name" value="TM_PBP2"/>
    <property type="match status" value="1"/>
</dbReference>
<dbReference type="STRING" id="426128.SAMN05660297_02640"/>
<evidence type="ECO:0000256" key="9">
    <source>
        <dbReference type="RuleBase" id="RU363032"/>
    </source>
</evidence>
<evidence type="ECO:0000313" key="12">
    <source>
        <dbReference type="EMBL" id="SET51855.1"/>
    </source>
</evidence>
<feature type="domain" description="ABC transmembrane type-1" evidence="11">
    <location>
        <begin position="89"/>
        <end position="300"/>
    </location>
</feature>
<feature type="transmembrane region" description="Helical" evidence="9">
    <location>
        <begin position="279"/>
        <end position="304"/>
    </location>
</feature>
<comment type="subcellular location">
    <subcellularLocation>
        <location evidence="1 9">Cell membrane</location>
        <topology evidence="1 9">Multi-pass membrane protein</topology>
    </subcellularLocation>
</comment>
<dbReference type="PANTHER" id="PTHR30425:SF1">
    <property type="entry name" value="PHOSPHATE TRANSPORT SYSTEM PERMEASE PROTEIN PSTC"/>
    <property type="match status" value="1"/>
</dbReference>
<dbReference type="EMBL" id="FOHU01000013">
    <property type="protein sequence ID" value="SET51855.1"/>
    <property type="molecule type" value="Genomic_DNA"/>
</dbReference>
<dbReference type="SUPFAM" id="SSF161098">
    <property type="entry name" value="MetI-like"/>
    <property type="match status" value="1"/>
</dbReference>
<evidence type="ECO:0000256" key="6">
    <source>
        <dbReference type="ARBA" id="ARBA00022692"/>
    </source>
</evidence>